<evidence type="ECO:0000256" key="1">
    <source>
        <dbReference type="ARBA" id="ARBA00004202"/>
    </source>
</evidence>
<protein>
    <submittedName>
        <fullName evidence="10">Sugar ABC transporter ATP-binding protein</fullName>
    </submittedName>
</protein>
<accession>A0A2K3URU6</accession>
<keyword evidence="3" id="KW-1003">Cell membrane</keyword>
<proteinExistence type="predicted"/>
<dbReference type="PANTHER" id="PTHR43790:SF9">
    <property type="entry name" value="GALACTOFURANOSE TRANSPORTER ATP-BINDING PROTEIN YTFR"/>
    <property type="match status" value="1"/>
</dbReference>
<dbReference type="CDD" id="cd03215">
    <property type="entry name" value="ABC_Carb_Monos_II"/>
    <property type="match status" value="1"/>
</dbReference>
<feature type="domain" description="ABC transporter" evidence="9">
    <location>
        <begin position="20"/>
        <end position="256"/>
    </location>
</feature>
<evidence type="ECO:0000256" key="5">
    <source>
        <dbReference type="ARBA" id="ARBA00022741"/>
    </source>
</evidence>
<dbReference type="PROSITE" id="PS50893">
    <property type="entry name" value="ABC_TRANSPORTER_2"/>
    <property type="match status" value="2"/>
</dbReference>
<dbReference type="AlphaFoldDB" id="A0A2K3URU6"/>
<dbReference type="OrthoDB" id="9771863at2"/>
<evidence type="ECO:0000256" key="8">
    <source>
        <dbReference type="ARBA" id="ARBA00023136"/>
    </source>
</evidence>
<evidence type="ECO:0000256" key="3">
    <source>
        <dbReference type="ARBA" id="ARBA00022475"/>
    </source>
</evidence>
<evidence type="ECO:0000256" key="7">
    <source>
        <dbReference type="ARBA" id="ARBA00022967"/>
    </source>
</evidence>
<dbReference type="Proteomes" id="UP000236379">
    <property type="component" value="Unassembled WGS sequence"/>
</dbReference>
<dbReference type="InterPro" id="IPR050107">
    <property type="entry name" value="ABC_carbohydrate_import_ATPase"/>
</dbReference>
<comment type="caution">
    <text evidence="10">The sequence shown here is derived from an EMBL/GenBank/DDBJ whole genome shotgun (WGS) entry which is preliminary data.</text>
</comment>
<keyword evidence="8" id="KW-0472">Membrane</keyword>
<comment type="subcellular location">
    <subcellularLocation>
        <location evidence="1">Cell membrane</location>
        <topology evidence="1">Peripheral membrane protein</topology>
    </subcellularLocation>
</comment>
<keyword evidence="7" id="KW-1278">Translocase</keyword>
<keyword evidence="4" id="KW-0677">Repeat</keyword>
<dbReference type="InterPro" id="IPR027417">
    <property type="entry name" value="P-loop_NTPase"/>
</dbReference>
<evidence type="ECO:0000259" key="9">
    <source>
        <dbReference type="PROSITE" id="PS50893"/>
    </source>
</evidence>
<sequence length="525" mass="56596">MTGAATTFPNTTSAADFPPVQMRGINKGFNGVRVLEGVDFELRAGEVHALMGGNGAGKSTLMKILQGVYQPDSGEILVNGQSVHLPSPSQAEAHGIAMIFQEFSLIPTLTAAQNIFLNREPRGALGALNDREAVRKSREIFREMGVNIDPTRTVSGLSTGEWQLTEIAKALSKNAKVLIMDEPTAALSATEVATLFRLVEGLKARGIAIVYITHRMDEVFEVGDRITVMRDGNSVLSAPTRGLRIEDVIEHIVGRRMEGVLDYQHRDVKRDGAPLLEVQELQAAGLSGVTLQVHPGEVVGLAGLMGSGRTELAEALFGVRRVTGGRVSLSGRVVENRSPEAAIRNGFALVPEDRRVQGLVLDHSVYDNLMLPQLARFQGGGVMRDGPGKTYARELIEQLRIKTDGPDKKTRLLSGGNQQKIVLAKWLGNDPLVLILDEPTAGVDIGSKAEIIALIRSLADAGKGVIIISSEFQELLAVSDRVLLMQGGRITGELMRDQIGREEDLHHALQGFPQGGVTHDSIHPA</sequence>
<dbReference type="PANTHER" id="PTHR43790">
    <property type="entry name" value="CARBOHYDRATE TRANSPORT ATP-BINDING PROTEIN MG119-RELATED"/>
    <property type="match status" value="1"/>
</dbReference>
<evidence type="ECO:0000256" key="2">
    <source>
        <dbReference type="ARBA" id="ARBA00022448"/>
    </source>
</evidence>
<dbReference type="GO" id="GO:0005524">
    <property type="term" value="F:ATP binding"/>
    <property type="evidence" value="ECO:0007669"/>
    <property type="project" value="UniProtKB-KW"/>
</dbReference>
<dbReference type="GO" id="GO:0016887">
    <property type="term" value="F:ATP hydrolysis activity"/>
    <property type="evidence" value="ECO:0007669"/>
    <property type="project" value="InterPro"/>
</dbReference>
<dbReference type="PROSITE" id="PS00211">
    <property type="entry name" value="ABC_TRANSPORTER_1"/>
    <property type="match status" value="1"/>
</dbReference>
<evidence type="ECO:0000313" key="10">
    <source>
        <dbReference type="EMBL" id="PNY79237.1"/>
    </source>
</evidence>
<dbReference type="InterPro" id="IPR017871">
    <property type="entry name" value="ABC_transporter-like_CS"/>
</dbReference>
<dbReference type="RefSeq" id="WP_103314276.1">
    <property type="nucleotide sequence ID" value="NZ_PPPD01000005.1"/>
</dbReference>
<dbReference type="Gene3D" id="3.40.50.300">
    <property type="entry name" value="P-loop containing nucleotide triphosphate hydrolases"/>
    <property type="match status" value="2"/>
</dbReference>
<evidence type="ECO:0000256" key="4">
    <source>
        <dbReference type="ARBA" id="ARBA00022737"/>
    </source>
</evidence>
<dbReference type="SMART" id="SM00382">
    <property type="entry name" value="AAA"/>
    <property type="match status" value="2"/>
</dbReference>
<dbReference type="InterPro" id="IPR003593">
    <property type="entry name" value="AAA+_ATPase"/>
</dbReference>
<evidence type="ECO:0000256" key="6">
    <source>
        <dbReference type="ARBA" id="ARBA00022840"/>
    </source>
</evidence>
<dbReference type="GO" id="GO:0005886">
    <property type="term" value="C:plasma membrane"/>
    <property type="evidence" value="ECO:0007669"/>
    <property type="project" value="UniProtKB-SubCell"/>
</dbReference>
<dbReference type="FunFam" id="3.40.50.300:FF:000127">
    <property type="entry name" value="Ribose import ATP-binding protein RbsA"/>
    <property type="match status" value="1"/>
</dbReference>
<feature type="domain" description="ABC transporter" evidence="9">
    <location>
        <begin position="263"/>
        <end position="512"/>
    </location>
</feature>
<dbReference type="CDD" id="cd03216">
    <property type="entry name" value="ABC_Carb_Monos_I"/>
    <property type="match status" value="1"/>
</dbReference>
<reference evidence="10 11" key="1">
    <citation type="submission" date="2018-01" db="EMBL/GenBank/DDBJ databases">
        <title>Deinococcus koreensis sp. nov., a radiation-resistant bacterium isolated from river water.</title>
        <authorList>
            <person name="Choi A."/>
        </authorList>
    </citation>
    <scope>NUCLEOTIDE SEQUENCE [LARGE SCALE GENOMIC DNA]</scope>
    <source>
        <strain evidence="10 11">SJW1-2</strain>
    </source>
</reference>
<gene>
    <name evidence="10" type="ORF">CVO96_20180</name>
</gene>
<organism evidence="10 11">
    <name type="scientific">Deinococcus koreensis</name>
    <dbReference type="NCBI Taxonomy" id="2054903"/>
    <lineage>
        <taxon>Bacteria</taxon>
        <taxon>Thermotogati</taxon>
        <taxon>Deinococcota</taxon>
        <taxon>Deinococci</taxon>
        <taxon>Deinococcales</taxon>
        <taxon>Deinococcaceae</taxon>
        <taxon>Deinococcus</taxon>
    </lineage>
</organism>
<evidence type="ECO:0000313" key="11">
    <source>
        <dbReference type="Proteomes" id="UP000236379"/>
    </source>
</evidence>
<keyword evidence="2" id="KW-0813">Transport</keyword>
<keyword evidence="6 10" id="KW-0067">ATP-binding</keyword>
<keyword evidence="5" id="KW-0547">Nucleotide-binding</keyword>
<name>A0A2K3URU6_9DEIO</name>
<dbReference type="InterPro" id="IPR003439">
    <property type="entry name" value="ABC_transporter-like_ATP-bd"/>
</dbReference>
<dbReference type="SUPFAM" id="SSF52540">
    <property type="entry name" value="P-loop containing nucleoside triphosphate hydrolases"/>
    <property type="match status" value="2"/>
</dbReference>
<dbReference type="Pfam" id="PF00005">
    <property type="entry name" value="ABC_tran"/>
    <property type="match status" value="2"/>
</dbReference>
<dbReference type="EMBL" id="PPPD01000005">
    <property type="protein sequence ID" value="PNY79237.1"/>
    <property type="molecule type" value="Genomic_DNA"/>
</dbReference>
<keyword evidence="11" id="KW-1185">Reference proteome</keyword>